<sequence>MITHDVVVVGGGLAGLMAATTAAGSVDVAVLSKLYPTRSHSGAAQGGFNAALSEDDSVESHIFDTVKGSDYLGDQDAIEVLCSEGPEVIKELEWAGVPWSRTEDGRVAQRSLGGAGFPRACFAADLSGHVVLHTLYERALKLGVKTYPEWYLVELLVENGRISGLFVYDLASGRTEIIRCKAVILATGGYGRAFAKTTNAFANTGDGMTIAYRAGARLADMEFVQFHPTTLYGTNVLVSEAARGEGGYLFNNRGERFMDRYAPRKMELAPRDVVSRAIFNEIKEGRGVEGKYVNLDLTHLGEAKIKERLPQVRDLACRYTGIDPVEKPIPIEPAQHYSMGGIRTDLNCETNIKGLLAAGEAANVSVHGANRLGGNSLLETVVFGRRAGRRVVEMVSKETAWPELPGESLERAEENWKNNFGSNSPLDPRDNIFKIRREMNRTMTEYVGVFRTESELKQAVDILAGLKERYSTLKVSRKEEPFNYELIEHIEVGYLLDLSEIIALAALRRTESRGAHYRTDFPQRNDQDWLNHTIIWRGEKGPEFGKEPVSITKYQPVERGY</sequence>
<dbReference type="Gene3D" id="3.50.50.60">
    <property type="entry name" value="FAD/NAD(P)-binding domain"/>
    <property type="match status" value="1"/>
</dbReference>
<keyword evidence="5" id="KW-0813">Transport</keyword>
<dbReference type="InterPro" id="IPR036188">
    <property type="entry name" value="FAD/NAD-bd_sf"/>
</dbReference>
<dbReference type="Pfam" id="PF00890">
    <property type="entry name" value="FAD_binding_2"/>
    <property type="match status" value="1"/>
</dbReference>
<keyword evidence="6" id="KW-0285">Flavoprotein</keyword>
<keyword evidence="16" id="KW-1185">Reference proteome</keyword>
<evidence type="ECO:0000256" key="9">
    <source>
        <dbReference type="ARBA" id="ARBA00023002"/>
    </source>
</evidence>
<dbReference type="NCBIfam" id="TIGR01812">
    <property type="entry name" value="sdhA_frdA_Gneg"/>
    <property type="match status" value="1"/>
</dbReference>
<dbReference type="GO" id="GO:0005886">
    <property type="term" value="C:plasma membrane"/>
    <property type="evidence" value="ECO:0007669"/>
    <property type="project" value="TreeGrafter"/>
</dbReference>
<gene>
    <name evidence="15" type="ORF">SAMN05660706_1399</name>
</gene>
<dbReference type="GO" id="GO:0050660">
    <property type="term" value="F:flavin adenine dinucleotide binding"/>
    <property type="evidence" value="ECO:0007669"/>
    <property type="project" value="InterPro"/>
</dbReference>
<dbReference type="EMBL" id="FOYM01000039">
    <property type="protein sequence ID" value="SFR16285.1"/>
    <property type="molecule type" value="Genomic_DNA"/>
</dbReference>
<comment type="subcellular location">
    <subcellularLocation>
        <location evidence="2">Membrane</location>
        <topology evidence="2">Peripheral membrane protein</topology>
    </subcellularLocation>
</comment>
<dbReference type="PIRSF" id="PIRSF000171">
    <property type="entry name" value="SDHA_APRA_LASPO"/>
    <property type="match status" value="1"/>
</dbReference>
<feature type="active site" description="Proton acceptor" evidence="12">
    <location>
        <position position="271"/>
    </location>
</feature>
<evidence type="ECO:0000256" key="3">
    <source>
        <dbReference type="ARBA" id="ARBA00008040"/>
    </source>
</evidence>
<evidence type="ECO:0000259" key="14">
    <source>
        <dbReference type="Pfam" id="PF02910"/>
    </source>
</evidence>
<accession>A0A1I6EF02</accession>
<evidence type="ECO:0000313" key="15">
    <source>
        <dbReference type="EMBL" id="SFR16285.1"/>
    </source>
</evidence>
<dbReference type="RefSeq" id="WP_092487287.1">
    <property type="nucleotide sequence ID" value="NZ_FOYM01000039.1"/>
</dbReference>
<comment type="catalytic activity">
    <reaction evidence="11">
        <text>a quinone + succinate = fumarate + a quinol</text>
        <dbReference type="Rhea" id="RHEA:40523"/>
        <dbReference type="ChEBI" id="CHEBI:24646"/>
        <dbReference type="ChEBI" id="CHEBI:29806"/>
        <dbReference type="ChEBI" id="CHEBI:30031"/>
        <dbReference type="ChEBI" id="CHEBI:132124"/>
        <dbReference type="EC" id="1.3.5.1"/>
    </reaction>
</comment>
<dbReference type="Gene3D" id="3.90.700.10">
    <property type="entry name" value="Succinate dehydrogenase/fumarate reductase flavoprotein, catalytic domain"/>
    <property type="match status" value="1"/>
</dbReference>
<dbReference type="GO" id="GO:0009055">
    <property type="term" value="F:electron transfer activity"/>
    <property type="evidence" value="ECO:0007669"/>
    <property type="project" value="TreeGrafter"/>
</dbReference>
<dbReference type="FunFam" id="3.90.700.10:FF:000001">
    <property type="entry name" value="Mitochondrial succinate dehydrogenase flavoprotein subunit"/>
    <property type="match status" value="1"/>
</dbReference>
<evidence type="ECO:0000256" key="4">
    <source>
        <dbReference type="ARBA" id="ARBA00012792"/>
    </source>
</evidence>
<dbReference type="OrthoDB" id="9806724at2"/>
<dbReference type="EC" id="1.3.5.1" evidence="4"/>
<dbReference type="PRINTS" id="PR00368">
    <property type="entry name" value="FADPNR"/>
</dbReference>
<dbReference type="Pfam" id="PF02910">
    <property type="entry name" value="Succ_DH_flav_C"/>
    <property type="match status" value="1"/>
</dbReference>
<dbReference type="InterPro" id="IPR027477">
    <property type="entry name" value="Succ_DH/fumarate_Rdtase_cat_sf"/>
</dbReference>
<dbReference type="Proteomes" id="UP000199584">
    <property type="component" value="Unassembled WGS sequence"/>
</dbReference>
<evidence type="ECO:0000256" key="7">
    <source>
        <dbReference type="ARBA" id="ARBA00022827"/>
    </source>
</evidence>
<protein>
    <recommendedName>
        <fullName evidence="4">succinate dehydrogenase</fullName>
        <ecNumber evidence="4">1.3.5.1</ecNumber>
    </recommendedName>
</protein>
<dbReference type="SUPFAM" id="SSF56425">
    <property type="entry name" value="Succinate dehydrogenase/fumarate reductase flavoprotein, catalytic domain"/>
    <property type="match status" value="1"/>
</dbReference>
<evidence type="ECO:0000313" key="16">
    <source>
        <dbReference type="Proteomes" id="UP000199584"/>
    </source>
</evidence>
<evidence type="ECO:0000256" key="1">
    <source>
        <dbReference type="ARBA" id="ARBA00001974"/>
    </source>
</evidence>
<dbReference type="AlphaFoldDB" id="A0A1I6EF02"/>
<dbReference type="Gene3D" id="4.10.80.40">
    <property type="entry name" value="succinate dehydrogenase protein domain"/>
    <property type="match status" value="1"/>
</dbReference>
<dbReference type="Gene3D" id="1.20.58.100">
    <property type="entry name" value="Fumarate reductase/succinate dehydrogenase flavoprotein-like, C-terminal domain"/>
    <property type="match status" value="1"/>
</dbReference>
<evidence type="ECO:0000256" key="2">
    <source>
        <dbReference type="ARBA" id="ARBA00004170"/>
    </source>
</evidence>
<evidence type="ECO:0000259" key="13">
    <source>
        <dbReference type="Pfam" id="PF00890"/>
    </source>
</evidence>
<dbReference type="PROSITE" id="PS00504">
    <property type="entry name" value="FRD_SDH_FAD_BINDING"/>
    <property type="match status" value="1"/>
</dbReference>
<dbReference type="InterPro" id="IPR037099">
    <property type="entry name" value="Fum_R/Succ_DH_flav-like_C_sf"/>
</dbReference>
<keyword evidence="7" id="KW-0274">FAD</keyword>
<keyword evidence="10" id="KW-0472">Membrane</keyword>
<dbReference type="InterPro" id="IPR003952">
    <property type="entry name" value="FRD_SDH_FAD_BS"/>
</dbReference>
<evidence type="ECO:0000256" key="10">
    <source>
        <dbReference type="ARBA" id="ARBA00023136"/>
    </source>
</evidence>
<evidence type="ECO:0000256" key="6">
    <source>
        <dbReference type="ARBA" id="ARBA00022630"/>
    </source>
</evidence>
<dbReference type="InterPro" id="IPR030664">
    <property type="entry name" value="SdhA/FrdA/AprA"/>
</dbReference>
<feature type="domain" description="Fumarate reductase/succinate dehydrogenase flavoprotein-like C-terminal" evidence="14">
    <location>
        <begin position="436"/>
        <end position="561"/>
    </location>
</feature>
<dbReference type="STRING" id="39060.SAMN05660706_1399"/>
<organism evidence="15 16">
    <name type="scientific">Desulfoscipio geothermicus DSM 3669</name>
    <dbReference type="NCBI Taxonomy" id="1121426"/>
    <lineage>
        <taxon>Bacteria</taxon>
        <taxon>Bacillati</taxon>
        <taxon>Bacillota</taxon>
        <taxon>Clostridia</taxon>
        <taxon>Eubacteriales</taxon>
        <taxon>Desulfallaceae</taxon>
        <taxon>Desulfoscipio</taxon>
    </lineage>
</organism>
<dbReference type="GO" id="GO:0022900">
    <property type="term" value="P:electron transport chain"/>
    <property type="evidence" value="ECO:0007669"/>
    <property type="project" value="InterPro"/>
</dbReference>
<keyword evidence="8" id="KW-0249">Electron transport</keyword>
<dbReference type="SUPFAM" id="SSF46977">
    <property type="entry name" value="Succinate dehydrogenase/fumarate reductase flavoprotein C-terminal domain"/>
    <property type="match status" value="1"/>
</dbReference>
<dbReference type="InterPro" id="IPR015939">
    <property type="entry name" value="Fum_Rdtase/Succ_DH_flav-like_C"/>
</dbReference>
<feature type="domain" description="FAD-dependent oxidoreductase 2 FAD-binding" evidence="13">
    <location>
        <begin position="5"/>
        <end position="377"/>
    </location>
</feature>
<reference evidence="16" key="1">
    <citation type="submission" date="2016-10" db="EMBL/GenBank/DDBJ databases">
        <authorList>
            <person name="Varghese N."/>
            <person name="Submissions S."/>
        </authorList>
    </citation>
    <scope>NUCLEOTIDE SEQUENCE [LARGE SCALE GENOMIC DNA]</scope>
    <source>
        <strain evidence="16">DSM 3669</strain>
    </source>
</reference>
<dbReference type="GO" id="GO:0033765">
    <property type="term" value="F:steroid dehydrogenase activity, acting on the CH-CH group of donors"/>
    <property type="evidence" value="ECO:0007669"/>
    <property type="project" value="UniProtKB-ARBA"/>
</dbReference>
<keyword evidence="9" id="KW-0560">Oxidoreductase</keyword>
<dbReference type="InterPro" id="IPR014006">
    <property type="entry name" value="Succ_Dhase_FrdA_Gneg"/>
</dbReference>
<comment type="similarity">
    <text evidence="3">Belongs to the FAD-dependent oxidoreductase 2 family. FRD/SDH subfamily.</text>
</comment>
<dbReference type="PANTHER" id="PTHR11632">
    <property type="entry name" value="SUCCINATE DEHYDROGENASE 2 FLAVOPROTEIN SUBUNIT"/>
    <property type="match status" value="1"/>
</dbReference>
<dbReference type="PANTHER" id="PTHR11632:SF51">
    <property type="entry name" value="SUCCINATE DEHYDROGENASE [UBIQUINONE] FLAVOPROTEIN SUBUNIT, MITOCHONDRIAL"/>
    <property type="match status" value="1"/>
</dbReference>
<proteinExistence type="inferred from homology"/>
<dbReference type="SUPFAM" id="SSF51905">
    <property type="entry name" value="FAD/NAD(P)-binding domain"/>
    <property type="match status" value="1"/>
</dbReference>
<evidence type="ECO:0000256" key="11">
    <source>
        <dbReference type="ARBA" id="ARBA00049220"/>
    </source>
</evidence>
<dbReference type="InterPro" id="IPR003953">
    <property type="entry name" value="FAD-dep_OxRdtase_2_FAD-bd"/>
</dbReference>
<dbReference type="GO" id="GO:0009061">
    <property type="term" value="P:anaerobic respiration"/>
    <property type="evidence" value="ECO:0007669"/>
    <property type="project" value="TreeGrafter"/>
</dbReference>
<evidence type="ECO:0000256" key="8">
    <source>
        <dbReference type="ARBA" id="ARBA00022982"/>
    </source>
</evidence>
<comment type="cofactor">
    <cofactor evidence="1">
        <name>FAD</name>
        <dbReference type="ChEBI" id="CHEBI:57692"/>
    </cofactor>
</comment>
<evidence type="ECO:0000256" key="12">
    <source>
        <dbReference type="PIRSR" id="PIRSR000171-1"/>
    </source>
</evidence>
<evidence type="ECO:0000256" key="5">
    <source>
        <dbReference type="ARBA" id="ARBA00022448"/>
    </source>
</evidence>
<dbReference type="GO" id="GO:0008177">
    <property type="term" value="F:succinate dehydrogenase (quinone) activity"/>
    <property type="evidence" value="ECO:0007669"/>
    <property type="project" value="UniProtKB-EC"/>
</dbReference>
<name>A0A1I6EF02_9FIRM</name>